<sequence>MPSFTGRAAEVTDTSATTPTGLPLTTRAAFGDACNDQWWFQKAPGVPDTANNKDLLVSTQRLAGWSRCNKAAAYAPGICYEGHEFKAVTKVWTSNADLPGGGAPTSFVWKGLCCRSEFEYATIKLLTQGIPTDLCRQTLTLTAPTGYPLLLPDGATSTAGLTTIRASTALEARHQPFTMWWNYDDLAQLNSDDSAQLRVVMEEAAGILRFSGVTGEENRRHQQAHFSPTRPGRRRHGALAGIVIGAVLVLVLAVLVGLMMGRRRHRRNTNNAKHPNQPELSASTDSKGRGWCEQQRAVSARTSWLGRILGKRKPQASPPYYPAGHLNEGISAPEVVTGDHQNHFQTRSELAGLPRSELYGDSSPGAPHAHEPLSELP</sequence>
<dbReference type="Proteomes" id="UP001444661">
    <property type="component" value="Unassembled WGS sequence"/>
</dbReference>
<evidence type="ECO:0000313" key="4">
    <source>
        <dbReference type="Proteomes" id="UP001444661"/>
    </source>
</evidence>
<proteinExistence type="predicted"/>
<feature type="region of interest" description="Disordered" evidence="1">
    <location>
        <begin position="336"/>
        <end position="377"/>
    </location>
</feature>
<evidence type="ECO:0000256" key="1">
    <source>
        <dbReference type="SAM" id="MobiDB-lite"/>
    </source>
</evidence>
<name>A0ABR1TEU5_9PEZI</name>
<feature type="transmembrane region" description="Helical" evidence="2">
    <location>
        <begin position="237"/>
        <end position="258"/>
    </location>
</feature>
<keyword evidence="2" id="KW-0472">Membrane</keyword>
<evidence type="ECO:0000256" key="2">
    <source>
        <dbReference type="SAM" id="Phobius"/>
    </source>
</evidence>
<feature type="region of interest" description="Disordered" evidence="1">
    <location>
        <begin position="1"/>
        <end position="20"/>
    </location>
</feature>
<keyword evidence="2" id="KW-1133">Transmembrane helix</keyword>
<organism evidence="3 4">
    <name type="scientific">Apiospora rasikravindrae</name>
    <dbReference type="NCBI Taxonomy" id="990691"/>
    <lineage>
        <taxon>Eukaryota</taxon>
        <taxon>Fungi</taxon>
        <taxon>Dikarya</taxon>
        <taxon>Ascomycota</taxon>
        <taxon>Pezizomycotina</taxon>
        <taxon>Sordariomycetes</taxon>
        <taxon>Xylariomycetidae</taxon>
        <taxon>Amphisphaeriales</taxon>
        <taxon>Apiosporaceae</taxon>
        <taxon>Apiospora</taxon>
    </lineage>
</organism>
<gene>
    <name evidence="3" type="ORF">PG993_005173</name>
</gene>
<reference evidence="3 4" key="1">
    <citation type="submission" date="2023-01" db="EMBL/GenBank/DDBJ databases">
        <title>Analysis of 21 Apiospora genomes using comparative genomics revels a genus with tremendous synthesis potential of carbohydrate active enzymes and secondary metabolites.</title>
        <authorList>
            <person name="Sorensen T."/>
        </authorList>
    </citation>
    <scope>NUCLEOTIDE SEQUENCE [LARGE SCALE GENOMIC DNA]</scope>
    <source>
        <strain evidence="3 4">CBS 33761</strain>
    </source>
</reference>
<keyword evidence="4" id="KW-1185">Reference proteome</keyword>
<dbReference type="EMBL" id="JAQQWK010000003">
    <property type="protein sequence ID" value="KAK8045149.1"/>
    <property type="molecule type" value="Genomic_DNA"/>
</dbReference>
<comment type="caution">
    <text evidence="3">The sequence shown here is derived from an EMBL/GenBank/DDBJ whole genome shotgun (WGS) entry which is preliminary data.</text>
</comment>
<accession>A0ABR1TEU5</accession>
<evidence type="ECO:0000313" key="3">
    <source>
        <dbReference type="EMBL" id="KAK8045149.1"/>
    </source>
</evidence>
<feature type="region of interest" description="Disordered" evidence="1">
    <location>
        <begin position="266"/>
        <end position="293"/>
    </location>
</feature>
<feature type="compositionally biased region" description="Polar residues" evidence="1">
    <location>
        <begin position="269"/>
        <end position="285"/>
    </location>
</feature>
<feature type="compositionally biased region" description="Basic and acidic residues" evidence="1">
    <location>
        <begin position="368"/>
        <end position="377"/>
    </location>
</feature>
<keyword evidence="2" id="KW-0812">Transmembrane</keyword>
<protein>
    <submittedName>
        <fullName evidence="3">Uncharacterized protein</fullName>
    </submittedName>
</protein>